<protein>
    <submittedName>
        <fullName evidence="1">Uncharacterized protein</fullName>
    </submittedName>
</protein>
<dbReference type="EMBL" id="ABWZ01000041">
    <property type="protein sequence ID" value="EEB25380.1"/>
    <property type="molecule type" value="Genomic_DNA"/>
</dbReference>
<evidence type="ECO:0000313" key="2">
    <source>
        <dbReference type="Proteomes" id="UP000004849"/>
    </source>
</evidence>
<organism evidence="1 2">
    <name type="scientific">Phocaeicola dorei DSM 17855</name>
    <dbReference type="NCBI Taxonomy" id="483217"/>
    <lineage>
        <taxon>Bacteria</taxon>
        <taxon>Pseudomonadati</taxon>
        <taxon>Bacteroidota</taxon>
        <taxon>Bacteroidia</taxon>
        <taxon>Bacteroidales</taxon>
        <taxon>Bacteroidaceae</taxon>
        <taxon>Phocaeicola</taxon>
    </lineage>
</organism>
<name>B6VXY0_9BACT</name>
<proteinExistence type="predicted"/>
<accession>B6VXY0</accession>
<gene>
    <name evidence="1" type="ORF">BACDOR_02141</name>
</gene>
<reference evidence="1 2" key="2">
    <citation type="submission" date="2008-10" db="EMBL/GenBank/DDBJ databases">
        <authorList>
            <person name="Fulton L."/>
            <person name="Clifton S."/>
            <person name="Fulton B."/>
            <person name="Xu J."/>
            <person name="Minx P."/>
            <person name="Pepin K.H."/>
            <person name="Johnson M."/>
            <person name="Thiruvilangam P."/>
            <person name="Bhonagiri V."/>
            <person name="Nash W.E."/>
            <person name="Mardis E.R."/>
            <person name="Wilson R.K."/>
        </authorList>
    </citation>
    <scope>NUCLEOTIDE SEQUENCE [LARGE SCALE GENOMIC DNA]</scope>
    <source>
        <strain evidence="1 2">DSM 17855</strain>
    </source>
</reference>
<reference evidence="1 2" key="1">
    <citation type="submission" date="2008-10" db="EMBL/GenBank/DDBJ databases">
        <title>Draft genome sequence of Bacteroides dorei (DSM 17855).</title>
        <authorList>
            <person name="Sudarsanam P."/>
            <person name="Ley R."/>
            <person name="Guruge J."/>
            <person name="Turnbaugh P.J."/>
            <person name="Mahowald M."/>
            <person name="Liep D."/>
            <person name="Gordon J."/>
        </authorList>
    </citation>
    <scope>NUCLEOTIDE SEQUENCE [LARGE SCALE GENOMIC DNA]</scope>
    <source>
        <strain evidence="1 2">DSM 17855</strain>
    </source>
</reference>
<sequence>MSYFFKFGKLQIYNIKRRLSRGGGNMADLGAKFNETWYKIW</sequence>
<dbReference type="AlphaFoldDB" id="B6VXY0"/>
<evidence type="ECO:0000313" key="1">
    <source>
        <dbReference type="EMBL" id="EEB25380.1"/>
    </source>
</evidence>
<dbReference type="HOGENOM" id="CLU_3265581_0_0_10"/>
<dbReference type="Proteomes" id="UP000004849">
    <property type="component" value="Unassembled WGS sequence"/>
</dbReference>